<evidence type="ECO:0000313" key="1">
    <source>
        <dbReference type="EMBL" id="KAJ8315747.1"/>
    </source>
</evidence>
<keyword evidence="2" id="KW-1185">Reference proteome</keyword>
<dbReference type="EMBL" id="JARBDR010000337">
    <property type="protein sequence ID" value="KAJ8315747.1"/>
    <property type="molecule type" value="Genomic_DNA"/>
</dbReference>
<comment type="caution">
    <text evidence="1">The sequence shown here is derived from an EMBL/GenBank/DDBJ whole genome shotgun (WGS) entry which is preliminary data.</text>
</comment>
<name>A0ABQ9FIJ0_TEGGR</name>
<sequence length="250" mass="28382">MEQTYEACYGITHDDFLSLQCGTNEILYVYDVYTYAKQLSTSSTYGCVHIRQSATYNSTECCHYVNDTEDCGMRYYGSYFVHYCVGINTCTNQVAWNSTLNVCDQTVYFSETHYMKAFYNCIPSSNILDICSSDSTQGNPVYIWNTNYPGKQGDCSSNSGCSCRASSSSSGMKVNVLDLRLYNYVTGDCQQQLHITDGSTEFVISCTAYHAFKRTTVYTSTTSQIQLRFDNVFQYGYGNLWIEIESTYFV</sequence>
<proteinExistence type="predicted"/>
<protein>
    <submittedName>
        <fullName evidence="1">Uncharacterized protein</fullName>
    </submittedName>
</protein>
<dbReference type="Proteomes" id="UP001217089">
    <property type="component" value="Unassembled WGS sequence"/>
</dbReference>
<gene>
    <name evidence="1" type="ORF">KUTeg_007897</name>
</gene>
<reference evidence="1 2" key="1">
    <citation type="submission" date="2022-12" db="EMBL/GenBank/DDBJ databases">
        <title>Chromosome-level genome of Tegillarca granosa.</title>
        <authorList>
            <person name="Kim J."/>
        </authorList>
    </citation>
    <scope>NUCLEOTIDE SEQUENCE [LARGE SCALE GENOMIC DNA]</scope>
    <source>
        <strain evidence="1">Teg-2019</strain>
        <tissue evidence="1">Adductor muscle</tissue>
    </source>
</reference>
<organism evidence="1 2">
    <name type="scientific">Tegillarca granosa</name>
    <name type="common">Malaysian cockle</name>
    <name type="synonym">Anadara granosa</name>
    <dbReference type="NCBI Taxonomy" id="220873"/>
    <lineage>
        <taxon>Eukaryota</taxon>
        <taxon>Metazoa</taxon>
        <taxon>Spiralia</taxon>
        <taxon>Lophotrochozoa</taxon>
        <taxon>Mollusca</taxon>
        <taxon>Bivalvia</taxon>
        <taxon>Autobranchia</taxon>
        <taxon>Pteriomorphia</taxon>
        <taxon>Arcoida</taxon>
        <taxon>Arcoidea</taxon>
        <taxon>Arcidae</taxon>
        <taxon>Tegillarca</taxon>
    </lineage>
</organism>
<accession>A0ABQ9FIJ0</accession>
<evidence type="ECO:0000313" key="2">
    <source>
        <dbReference type="Proteomes" id="UP001217089"/>
    </source>
</evidence>